<dbReference type="AlphaFoldDB" id="A0A8J6CGJ7"/>
<feature type="domain" description="K+ potassium transporter C-terminal" evidence="12">
    <location>
        <begin position="613"/>
        <end position="842"/>
    </location>
</feature>
<evidence type="ECO:0000256" key="2">
    <source>
        <dbReference type="ARBA" id="ARBA00022448"/>
    </source>
</evidence>
<feature type="domain" description="K+ potassium transporter integral membrane" evidence="11">
    <location>
        <begin position="119"/>
        <end position="565"/>
    </location>
</feature>
<dbReference type="PANTHER" id="PTHR30540:SF83">
    <property type="entry name" value="K+ POTASSIUM TRANSPORTER"/>
    <property type="match status" value="1"/>
</dbReference>
<dbReference type="GO" id="GO:0016020">
    <property type="term" value="C:membrane"/>
    <property type="evidence" value="ECO:0007669"/>
    <property type="project" value="UniProtKB-SubCell"/>
</dbReference>
<protein>
    <recommendedName>
        <fullName evidence="15">Potassium transporter</fullName>
    </recommendedName>
</protein>
<evidence type="ECO:0000313" key="14">
    <source>
        <dbReference type="Proteomes" id="UP000751190"/>
    </source>
</evidence>
<evidence type="ECO:0000259" key="11">
    <source>
        <dbReference type="Pfam" id="PF02705"/>
    </source>
</evidence>
<feature type="transmembrane region" description="Helical" evidence="10">
    <location>
        <begin position="397"/>
        <end position="425"/>
    </location>
</feature>
<keyword evidence="4 10" id="KW-0812">Transmembrane</keyword>
<keyword evidence="14" id="KW-1185">Reference proteome</keyword>
<dbReference type="GO" id="GO:0015079">
    <property type="term" value="F:potassium ion transmembrane transporter activity"/>
    <property type="evidence" value="ECO:0007669"/>
    <property type="project" value="InterPro"/>
</dbReference>
<dbReference type="InterPro" id="IPR003855">
    <property type="entry name" value="K+_transporter"/>
</dbReference>
<evidence type="ECO:0000256" key="4">
    <source>
        <dbReference type="ARBA" id="ARBA00022692"/>
    </source>
</evidence>
<dbReference type="InterPro" id="IPR053952">
    <property type="entry name" value="K_trans_C"/>
</dbReference>
<evidence type="ECO:0008006" key="15">
    <source>
        <dbReference type="Google" id="ProtNLM"/>
    </source>
</evidence>
<evidence type="ECO:0000256" key="10">
    <source>
        <dbReference type="SAM" id="Phobius"/>
    </source>
</evidence>
<feature type="transmembrane region" description="Helical" evidence="10">
    <location>
        <begin position="212"/>
        <end position="234"/>
    </location>
</feature>
<dbReference type="EMBL" id="JAGTXO010000003">
    <property type="protein sequence ID" value="KAG8469190.1"/>
    <property type="molecule type" value="Genomic_DNA"/>
</dbReference>
<evidence type="ECO:0000313" key="13">
    <source>
        <dbReference type="EMBL" id="KAG8469190.1"/>
    </source>
</evidence>
<feature type="region of interest" description="Disordered" evidence="9">
    <location>
        <begin position="734"/>
        <end position="769"/>
    </location>
</feature>
<keyword evidence="6 10" id="KW-1133">Transmembrane helix</keyword>
<keyword evidence="5" id="KW-0630">Potassium</keyword>
<keyword evidence="8 10" id="KW-0472">Membrane</keyword>
<name>A0A8J6CGJ7_DIALT</name>
<dbReference type="OMA" id="VTFITTC"/>
<keyword evidence="7" id="KW-0406">Ion transport</keyword>
<feature type="transmembrane region" description="Helical" evidence="10">
    <location>
        <begin position="449"/>
        <end position="469"/>
    </location>
</feature>
<evidence type="ECO:0000256" key="7">
    <source>
        <dbReference type="ARBA" id="ARBA00023065"/>
    </source>
</evidence>
<keyword evidence="3" id="KW-0633">Potassium transport</keyword>
<dbReference type="Pfam" id="PF22776">
    <property type="entry name" value="K_trans_C"/>
    <property type="match status" value="1"/>
</dbReference>
<reference evidence="13" key="1">
    <citation type="submission" date="2021-05" db="EMBL/GenBank/DDBJ databases">
        <title>The genome of the haptophyte Pavlova lutheri (Diacronema luteri, Pavlovales) - a model for lipid biosynthesis in eukaryotic algae.</title>
        <authorList>
            <person name="Hulatt C.J."/>
            <person name="Posewitz M.C."/>
        </authorList>
    </citation>
    <scope>NUCLEOTIDE SEQUENCE</scope>
    <source>
        <strain evidence="13">NIVA-4/92</strain>
    </source>
</reference>
<feature type="transmembrane region" description="Helical" evidence="10">
    <location>
        <begin position="155"/>
        <end position="175"/>
    </location>
</feature>
<sequence>MDDAGAPAQQTGLSRTRARSAQVSRLLRAAVPIGASQTAEQFRTPLTSTLGERRWTTGAVLDDPQLAQDIDRVGGAALREQFSPAKRPARHLLQRRFIVRRESNQHAAATSWGHFAALTLGATGVVFGDIGTSPLYCFAGIYTTELHAEPQPADILGTFSMIFWALTLVVCGKYVGCVMRVSHHGEGGTFALLQTILSGPPLGARARQRVTLLAMLGCSLLLGDGAITPAMSVLGALEGLPVGSERVRSALAVCVLLALFSLQKHGTKLIGRIAGPLMVAWFVTIGALGAYNCASHPRVALSVLGALDPRSLVAFWTQGQYRGLDAWRSLGGVVLCVTGAEALYADMGHFGASPIRATWFLLVYPSLVLQYAGQATVLTLNPGAVQNPFYASVPPRLLWPVLCLATCAAVIASQALISGVFALLAQGHALQFVPRILVRHTNPEQRGQVYISEANLLLSCVCVALVLAFRSTGRLGSAYGVAVTGDALVTTALFAVVVRRVWRWHIAATAALIAPMACVDLLFWSANVVKVLDAGWVPALVALVACFVMHTFHWGREQELKASARFAAAQLESLGGEVPATAEGVRGLVASVSSIPSLLIALRAHPPILRTPALAVFLTPYEWRPPPSLGCLAVTLGCLPETIVLLTVRFEASVPFVKPAERCTFDPLDAAAGLYRVVLHFGYGEALSGAQLLPRALAKAAAEHALDFPALEPLIELGGGGGARARAGSARALGGANAGAHDAGAHNAHARQAEDTEDAEDDEDEAEEARVDALLASDVETPPSTPTANVTFILSRSTYANVGGHSQFTRLRIRLYQLLVINARKPTRFFGLPPNRTVEVSTVRFL</sequence>
<dbReference type="OrthoDB" id="434053at2759"/>
<feature type="transmembrane region" description="Helical" evidence="10">
    <location>
        <begin position="269"/>
        <end position="291"/>
    </location>
</feature>
<evidence type="ECO:0000256" key="9">
    <source>
        <dbReference type="SAM" id="MobiDB-lite"/>
    </source>
</evidence>
<comment type="caution">
    <text evidence="13">The sequence shown here is derived from an EMBL/GenBank/DDBJ whole genome shotgun (WGS) entry which is preliminary data.</text>
</comment>
<dbReference type="Proteomes" id="UP000751190">
    <property type="component" value="Unassembled WGS sequence"/>
</dbReference>
<comment type="subcellular location">
    <subcellularLocation>
        <location evidence="1">Membrane</location>
        <topology evidence="1">Multi-pass membrane protein</topology>
    </subcellularLocation>
</comment>
<evidence type="ECO:0000256" key="8">
    <source>
        <dbReference type="ARBA" id="ARBA00023136"/>
    </source>
</evidence>
<gene>
    <name evidence="13" type="ORF">KFE25_007708</name>
</gene>
<feature type="transmembrane region" description="Helical" evidence="10">
    <location>
        <begin position="475"/>
        <end position="497"/>
    </location>
</feature>
<feature type="compositionally biased region" description="Acidic residues" evidence="9">
    <location>
        <begin position="755"/>
        <end position="767"/>
    </location>
</feature>
<accession>A0A8J6CGJ7</accession>
<feature type="transmembrane region" description="Helical" evidence="10">
    <location>
        <begin position="357"/>
        <end position="377"/>
    </location>
</feature>
<evidence type="ECO:0000256" key="6">
    <source>
        <dbReference type="ARBA" id="ARBA00022989"/>
    </source>
</evidence>
<evidence type="ECO:0000256" key="1">
    <source>
        <dbReference type="ARBA" id="ARBA00004141"/>
    </source>
</evidence>
<dbReference type="PANTHER" id="PTHR30540">
    <property type="entry name" value="OSMOTIC STRESS POTASSIUM TRANSPORTER"/>
    <property type="match status" value="1"/>
</dbReference>
<feature type="transmembrane region" description="Helical" evidence="10">
    <location>
        <begin position="504"/>
        <end position="524"/>
    </location>
</feature>
<keyword evidence="2" id="KW-0813">Transport</keyword>
<organism evidence="13 14">
    <name type="scientific">Diacronema lutheri</name>
    <name type="common">Unicellular marine alga</name>
    <name type="synonym">Monochrysis lutheri</name>
    <dbReference type="NCBI Taxonomy" id="2081491"/>
    <lineage>
        <taxon>Eukaryota</taxon>
        <taxon>Haptista</taxon>
        <taxon>Haptophyta</taxon>
        <taxon>Pavlovophyceae</taxon>
        <taxon>Pavlovales</taxon>
        <taxon>Pavlovaceae</taxon>
        <taxon>Diacronema</taxon>
    </lineage>
</organism>
<evidence type="ECO:0000256" key="5">
    <source>
        <dbReference type="ARBA" id="ARBA00022958"/>
    </source>
</evidence>
<feature type="compositionally biased region" description="Low complexity" evidence="9">
    <location>
        <begin position="734"/>
        <end position="747"/>
    </location>
</feature>
<feature type="transmembrane region" description="Helical" evidence="10">
    <location>
        <begin position="536"/>
        <end position="555"/>
    </location>
</feature>
<dbReference type="Pfam" id="PF02705">
    <property type="entry name" value="K_trans"/>
    <property type="match status" value="1"/>
</dbReference>
<evidence type="ECO:0000256" key="3">
    <source>
        <dbReference type="ARBA" id="ARBA00022538"/>
    </source>
</evidence>
<proteinExistence type="predicted"/>
<evidence type="ECO:0000259" key="12">
    <source>
        <dbReference type="Pfam" id="PF22776"/>
    </source>
</evidence>
<dbReference type="InterPro" id="IPR053951">
    <property type="entry name" value="K_trans_N"/>
</dbReference>